<dbReference type="PANTHER" id="PTHR46112">
    <property type="entry name" value="AMINOPEPTIDASE"/>
    <property type="match status" value="1"/>
</dbReference>
<dbReference type="RefSeq" id="WP_149080791.1">
    <property type="nucleotide sequence ID" value="NZ_VTAW01000006.1"/>
</dbReference>
<feature type="compositionally biased region" description="Basic and acidic residues" evidence="1">
    <location>
        <begin position="214"/>
        <end position="231"/>
    </location>
</feature>
<keyword evidence="4" id="KW-1185">Reference proteome</keyword>
<dbReference type="InterPro" id="IPR050659">
    <property type="entry name" value="Peptidase_M24B"/>
</dbReference>
<dbReference type="AlphaFoldDB" id="A0A5D5APH1"/>
<dbReference type="PANTHER" id="PTHR46112:SF2">
    <property type="entry name" value="XAA-PRO AMINOPEPTIDASE P-RELATED"/>
    <property type="match status" value="1"/>
</dbReference>
<evidence type="ECO:0000259" key="2">
    <source>
        <dbReference type="Pfam" id="PF00557"/>
    </source>
</evidence>
<reference evidence="3 4" key="1">
    <citation type="submission" date="2019-08" db="EMBL/GenBank/DDBJ databases">
        <title>Archaea genome.</title>
        <authorList>
            <person name="Kajale S."/>
            <person name="Shouche Y."/>
            <person name="Deshpande N."/>
            <person name="Sharma A."/>
        </authorList>
    </citation>
    <scope>NUCLEOTIDE SEQUENCE [LARGE SCALE GENOMIC DNA]</scope>
    <source>
        <strain evidence="3 4">ESP3B_9</strain>
    </source>
</reference>
<sequence>MTDGADRAGSRRLTPDALGGTLLSELDSREATAFVHVGPVCDPDLAYCRIADSGFEADGSTAETRQTAIAFDGERWDRESATSSSHPAKRLAETLADRFADGTILTPARIPHDAALFLENRGFALASTDVVARARATKTPSERERIVSAQRAAGDGIRRAAAILADAVVEDGRLLVDGTATTVDRLRREIDEAIVAAGAFPAGNTSVDVGSTDTTDRRSNEPTAARSDEPTTVRPGEPIVVSVAPRGPTGYHGGVVRTFVVASEGGRERRAHVAVTQALRSSRAMLTADSASVTAVEADLEAEIRAFGEDGAIETRVSGVGLEPRERPSAGDETVDVGSVVRLDAAAQLADGAWVRVADLLAKTENGVDYLAAPSRSLEPRNVFE</sequence>
<accession>A0A5D5APH1</accession>
<dbReference type="Pfam" id="PF00557">
    <property type="entry name" value="Peptidase_M24"/>
    <property type="match status" value="1"/>
</dbReference>
<dbReference type="InterPro" id="IPR036005">
    <property type="entry name" value="Creatinase/aminopeptidase-like"/>
</dbReference>
<proteinExistence type="predicted"/>
<name>A0A5D5APH1_9EURY</name>
<dbReference type="Proteomes" id="UP000324104">
    <property type="component" value="Unassembled WGS sequence"/>
</dbReference>
<dbReference type="CDD" id="cd01066">
    <property type="entry name" value="APP_MetAP"/>
    <property type="match status" value="1"/>
</dbReference>
<dbReference type="EMBL" id="VTAW01000006">
    <property type="protein sequence ID" value="TYT62775.1"/>
    <property type="molecule type" value="Genomic_DNA"/>
</dbReference>
<feature type="region of interest" description="Disordered" evidence="1">
    <location>
        <begin position="205"/>
        <end position="235"/>
    </location>
</feature>
<evidence type="ECO:0000313" key="3">
    <source>
        <dbReference type="EMBL" id="TYT62775.1"/>
    </source>
</evidence>
<evidence type="ECO:0000256" key="1">
    <source>
        <dbReference type="SAM" id="MobiDB-lite"/>
    </source>
</evidence>
<dbReference type="InterPro" id="IPR000994">
    <property type="entry name" value="Pept_M24"/>
</dbReference>
<protein>
    <submittedName>
        <fullName evidence="3">M24 family metallopeptidase</fullName>
    </submittedName>
</protein>
<organism evidence="3 4">
    <name type="scientific">Natrialba swarupiae</name>
    <dbReference type="NCBI Taxonomy" id="2448032"/>
    <lineage>
        <taxon>Archaea</taxon>
        <taxon>Methanobacteriati</taxon>
        <taxon>Methanobacteriota</taxon>
        <taxon>Stenosarchaea group</taxon>
        <taxon>Halobacteria</taxon>
        <taxon>Halobacteriales</taxon>
        <taxon>Natrialbaceae</taxon>
        <taxon>Natrialba</taxon>
    </lineage>
</organism>
<dbReference type="SUPFAM" id="SSF55920">
    <property type="entry name" value="Creatinase/aminopeptidase"/>
    <property type="match status" value="1"/>
</dbReference>
<feature type="domain" description="Peptidase M24" evidence="2">
    <location>
        <begin position="157"/>
        <end position="342"/>
    </location>
</feature>
<comment type="caution">
    <text evidence="3">The sequence shown here is derived from an EMBL/GenBank/DDBJ whole genome shotgun (WGS) entry which is preliminary data.</text>
</comment>
<dbReference type="Gene3D" id="3.90.230.10">
    <property type="entry name" value="Creatinase/methionine aminopeptidase superfamily"/>
    <property type="match status" value="1"/>
</dbReference>
<evidence type="ECO:0000313" key="4">
    <source>
        <dbReference type="Proteomes" id="UP000324104"/>
    </source>
</evidence>
<gene>
    <name evidence="3" type="ORF">FYC77_07015</name>
</gene>